<feature type="chain" id="PRO_5039985869" description="Crinkler effector protein N-terminal domain-containing protein" evidence="4">
    <location>
        <begin position="18"/>
        <end position="160"/>
    </location>
</feature>
<evidence type="ECO:0000256" key="4">
    <source>
        <dbReference type="SAM" id="SignalP"/>
    </source>
</evidence>
<dbReference type="Proteomes" id="UP000735874">
    <property type="component" value="Unassembled WGS sequence"/>
</dbReference>
<name>A0A329SGI5_9STRA</name>
<feature type="signal peptide" evidence="4">
    <location>
        <begin position="1"/>
        <end position="17"/>
    </location>
</feature>
<evidence type="ECO:0000256" key="2">
    <source>
        <dbReference type="ARBA" id="ARBA00004613"/>
    </source>
</evidence>
<dbReference type="Gene3D" id="3.10.20.90">
    <property type="entry name" value="Phosphatidylinositol 3-kinase Catalytic Subunit, Chain A, domain 1"/>
    <property type="match status" value="1"/>
</dbReference>
<evidence type="ECO:0000259" key="5">
    <source>
        <dbReference type="Pfam" id="PF20147"/>
    </source>
</evidence>
<organism evidence="7 8">
    <name type="scientific">Phytophthora cactorum</name>
    <dbReference type="NCBI Taxonomy" id="29920"/>
    <lineage>
        <taxon>Eukaryota</taxon>
        <taxon>Sar</taxon>
        <taxon>Stramenopiles</taxon>
        <taxon>Oomycota</taxon>
        <taxon>Peronosporomycetes</taxon>
        <taxon>Peronosporales</taxon>
        <taxon>Peronosporaceae</taxon>
        <taxon>Phytophthora</taxon>
    </lineage>
</organism>
<dbReference type="CDD" id="cd17039">
    <property type="entry name" value="Ubl_ubiquitin_like"/>
    <property type="match status" value="1"/>
</dbReference>
<dbReference type="OrthoDB" id="434211at2759"/>
<sequence>MVKLFCAIVGVAGSAFSVRVDEDDSVDDLKKAIKEEKMYQFPADELQLFLAKTAGGAWLKSKDLLRMRKGEIPNDVESRYMNEELEDPTDKISTILSSEIPEGSIHVLVVVPVDPTTVMLKQQNEEDGSSVHNGTYLSFWWDLFSSLWPLEKIHSTKKDV</sequence>
<evidence type="ECO:0000313" key="8">
    <source>
        <dbReference type="Proteomes" id="UP000251314"/>
    </source>
</evidence>
<protein>
    <recommendedName>
        <fullName evidence="5">Crinkler effector protein N-terminal domain-containing protein</fullName>
    </recommendedName>
</protein>
<dbReference type="InterPro" id="IPR045379">
    <property type="entry name" value="Crinkler_N"/>
</dbReference>
<dbReference type="Proteomes" id="UP000251314">
    <property type="component" value="Unassembled WGS sequence"/>
</dbReference>
<dbReference type="GO" id="GO:0005576">
    <property type="term" value="C:extracellular region"/>
    <property type="evidence" value="ECO:0007669"/>
    <property type="project" value="UniProtKB-SubCell"/>
</dbReference>
<dbReference type="EMBL" id="MJFZ01000154">
    <property type="protein sequence ID" value="RAW35933.1"/>
    <property type="molecule type" value="Genomic_DNA"/>
</dbReference>
<reference evidence="7 8" key="1">
    <citation type="submission" date="2018-01" db="EMBL/GenBank/DDBJ databases">
        <title>Draft genome of the strawberry crown rot pathogen Phytophthora cactorum.</title>
        <authorList>
            <person name="Armitage A.D."/>
            <person name="Lysoe E."/>
            <person name="Nellist C.F."/>
            <person name="Harrison R.J."/>
            <person name="Brurberg M.B."/>
        </authorList>
    </citation>
    <scope>NUCLEOTIDE SEQUENCE [LARGE SCALE GENOMIC DNA]</scope>
    <source>
        <strain evidence="7 8">10300</strain>
    </source>
</reference>
<dbReference type="GO" id="GO:0043657">
    <property type="term" value="C:host cell"/>
    <property type="evidence" value="ECO:0007669"/>
    <property type="project" value="UniProtKB-SubCell"/>
</dbReference>
<proteinExistence type="predicted"/>
<evidence type="ECO:0000313" key="6">
    <source>
        <dbReference type="EMBL" id="KAG2831108.1"/>
    </source>
</evidence>
<keyword evidence="3" id="KW-0964">Secreted</keyword>
<comment type="subcellular location">
    <subcellularLocation>
        <location evidence="1">Host cell</location>
    </subcellularLocation>
    <subcellularLocation>
        <location evidence="2">Secreted</location>
    </subcellularLocation>
</comment>
<dbReference type="VEuPathDB" id="FungiDB:PC110_g7798"/>
<comment type="caution">
    <text evidence="7">The sequence shown here is derived from an EMBL/GenBank/DDBJ whole genome shotgun (WGS) entry which is preliminary data.</text>
</comment>
<keyword evidence="8" id="KW-1185">Reference proteome</keyword>
<evidence type="ECO:0000256" key="3">
    <source>
        <dbReference type="ARBA" id="ARBA00022525"/>
    </source>
</evidence>
<accession>A0A329SGI5</accession>
<dbReference type="Pfam" id="PF20147">
    <property type="entry name" value="Crinkler"/>
    <property type="match status" value="1"/>
</dbReference>
<evidence type="ECO:0000313" key="7">
    <source>
        <dbReference type="EMBL" id="RAW35933.1"/>
    </source>
</evidence>
<reference evidence="6" key="2">
    <citation type="submission" date="2018-10" db="EMBL/GenBank/DDBJ databases">
        <title>Effector identification in a new, highly contiguous assembly of the strawberry crown rot pathogen Phytophthora cactorum.</title>
        <authorList>
            <person name="Armitage A.D."/>
            <person name="Nellist C.F."/>
            <person name="Bates H."/>
            <person name="Vickerstaff R.J."/>
            <person name="Harrison R.J."/>
        </authorList>
    </citation>
    <scope>NUCLEOTIDE SEQUENCE</scope>
    <source>
        <strain evidence="6">15-7</strain>
    </source>
</reference>
<dbReference type="EMBL" id="RCMG01001292">
    <property type="protein sequence ID" value="KAG2831108.1"/>
    <property type="molecule type" value="Genomic_DNA"/>
</dbReference>
<feature type="domain" description="Crinkler effector protein N-terminal" evidence="5">
    <location>
        <begin position="2"/>
        <end position="110"/>
    </location>
</feature>
<dbReference type="AlphaFoldDB" id="A0A329SGI5"/>
<gene>
    <name evidence="7" type="ORF">PC110_g7798</name>
    <name evidence="6" type="ORF">PC113_g20982</name>
</gene>
<evidence type="ECO:0000256" key="1">
    <source>
        <dbReference type="ARBA" id="ARBA00004340"/>
    </source>
</evidence>
<keyword evidence="4" id="KW-0732">Signal</keyword>